<reference evidence="3" key="1">
    <citation type="submission" date="2020-10" db="EMBL/GenBank/DDBJ databases">
        <title>Microbiome of the Black Sea water column analyzed by genome centric metagenomics.</title>
        <authorList>
            <person name="Cabello-Yeves P.J."/>
            <person name="Callieri C."/>
            <person name="Picazo A."/>
            <person name="Mehrshad M."/>
            <person name="Haro-Moreno J.M."/>
            <person name="Roda-Garcia J."/>
            <person name="Dzembekova N."/>
            <person name="Slabakova V."/>
            <person name="Slabakova N."/>
            <person name="Moncheva S."/>
            <person name="Rodriguez-Valera F."/>
        </authorList>
    </citation>
    <scope>NUCLEOTIDE SEQUENCE</scope>
    <source>
        <strain evidence="3">BS307-5m-G50</strain>
    </source>
</reference>
<feature type="transmembrane region" description="Helical" evidence="1">
    <location>
        <begin position="27"/>
        <end position="48"/>
    </location>
</feature>
<gene>
    <name evidence="3" type="ORF">ISQ64_04210</name>
</gene>
<accession>A0A937LH24</accession>
<sequence>MIEQIKKSVMLFNAPIQRVYRANRGTILRTIIYTIGHFIIAASCVMYFTGAGFREAMTDAIVEPLLNSVWYFILDKFWASKYQSQ</sequence>
<comment type="caution">
    <text evidence="3">The sequence shown here is derived from an EMBL/GenBank/DDBJ whole genome shotgun (WGS) entry which is preliminary data.</text>
</comment>
<keyword evidence="1" id="KW-1133">Transmembrane helix</keyword>
<feature type="domain" description="DUF2061" evidence="2">
    <location>
        <begin position="27"/>
        <end position="79"/>
    </location>
</feature>
<evidence type="ECO:0000313" key="3">
    <source>
        <dbReference type="EMBL" id="MBL6818590.1"/>
    </source>
</evidence>
<dbReference type="Pfam" id="PF09834">
    <property type="entry name" value="DUF2061"/>
    <property type="match status" value="1"/>
</dbReference>
<evidence type="ECO:0000256" key="1">
    <source>
        <dbReference type="SAM" id="Phobius"/>
    </source>
</evidence>
<dbReference type="InterPro" id="IPR018638">
    <property type="entry name" value="DUF2061_membrane"/>
</dbReference>
<dbReference type="EMBL" id="JADHQD010000028">
    <property type="protein sequence ID" value="MBL6818590.1"/>
    <property type="molecule type" value="Genomic_DNA"/>
</dbReference>
<keyword evidence="1" id="KW-0812">Transmembrane</keyword>
<keyword evidence="1" id="KW-0472">Membrane</keyword>
<evidence type="ECO:0000313" key="4">
    <source>
        <dbReference type="Proteomes" id="UP000711391"/>
    </source>
</evidence>
<organism evidence="3 4">
    <name type="scientific">SAR86 cluster bacterium</name>
    <dbReference type="NCBI Taxonomy" id="2030880"/>
    <lineage>
        <taxon>Bacteria</taxon>
        <taxon>Pseudomonadati</taxon>
        <taxon>Pseudomonadota</taxon>
        <taxon>Gammaproteobacteria</taxon>
        <taxon>SAR86 cluster</taxon>
    </lineage>
</organism>
<evidence type="ECO:0000259" key="2">
    <source>
        <dbReference type="Pfam" id="PF09834"/>
    </source>
</evidence>
<proteinExistence type="predicted"/>
<protein>
    <submittedName>
        <fullName evidence="3">DUF2061 domain-containing protein</fullName>
    </submittedName>
</protein>
<dbReference type="AlphaFoldDB" id="A0A937LH24"/>
<dbReference type="Proteomes" id="UP000711391">
    <property type="component" value="Unassembled WGS sequence"/>
</dbReference>
<name>A0A937LH24_9GAMM</name>